<proteinExistence type="predicted"/>
<accession>H8ZN56</accession>
<sequence>MCHTYPRIGGSNRYNKDMNRALLTLSIAEGYPRSVQTIFKLLKIK</sequence>
<dbReference type="EMBL" id="JN371769">
    <property type="protein sequence ID" value="AFD02917.1"/>
    <property type="molecule type" value="Genomic_DNA"/>
</dbReference>
<organism evidence="1 2">
    <name type="scientific">Synechococcus phage metaG-MbCM1</name>
    <dbReference type="NCBI Taxonomy" id="1079999"/>
    <lineage>
        <taxon>Viruses</taxon>
        <taxon>Duplodnaviria</taxon>
        <taxon>Heunggongvirae</taxon>
        <taxon>Uroviricota</taxon>
        <taxon>Caudoviricetes</taxon>
        <taxon>Pantevenvirales</taxon>
        <taxon>Kyanoviridae</taxon>
        <taxon>Galenevirus</taxon>
        <taxon>Galenevirus mbcm1</taxon>
    </lineage>
</organism>
<dbReference type="KEGG" id="vg:14005341"/>
<reference evidence="1 2" key="1">
    <citation type="submission" date="2011-07" db="EMBL/GenBank/DDBJ databases">
        <title>Viral Tagging: a high-throughput approach to explore virus-host interactions.</title>
        <authorList>
            <person name="Deng L."/>
            <person name="Sullivan M.B."/>
            <person name="Poulos B."/>
            <person name="Ignacio Espinoza J.C."/>
        </authorList>
    </citation>
    <scope>NUCLEOTIDE SEQUENCE [LARGE SCALE GENOMIC DNA]</scope>
</reference>
<evidence type="ECO:0000313" key="2">
    <source>
        <dbReference type="Proteomes" id="UP000007597"/>
    </source>
</evidence>
<name>H8ZN56_9CAUD</name>
<dbReference type="GeneID" id="14005341"/>
<dbReference type="RefSeq" id="YP_007001568.1">
    <property type="nucleotide sequence ID" value="NC_019443.1"/>
</dbReference>
<evidence type="ECO:0000313" key="1">
    <source>
        <dbReference type="EMBL" id="AFD02917.1"/>
    </source>
</evidence>
<keyword evidence="2" id="KW-1185">Reference proteome</keyword>
<dbReference type="Proteomes" id="UP000007597">
    <property type="component" value="Segment"/>
</dbReference>
<protein>
    <submittedName>
        <fullName evidence="1">Uncharacterized protein</fullName>
    </submittedName>
</protein>